<evidence type="ECO:0000256" key="1">
    <source>
        <dbReference type="ARBA" id="ARBA00004613"/>
    </source>
</evidence>
<comment type="subcellular location">
    <subcellularLocation>
        <location evidence="1">Secreted</location>
    </subcellularLocation>
</comment>
<comment type="caution">
    <text evidence="13">The sequence shown here is derived from an EMBL/GenBank/DDBJ whole genome shotgun (WGS) entry which is preliminary data.</text>
</comment>
<evidence type="ECO:0000313" key="14">
    <source>
        <dbReference type="Proteomes" id="UP000287651"/>
    </source>
</evidence>
<keyword evidence="6 10" id="KW-0106">Calcium</keyword>
<feature type="signal peptide" evidence="12">
    <location>
        <begin position="1"/>
        <end position="33"/>
    </location>
</feature>
<dbReference type="EC" id="3.1.1.4" evidence="2"/>
<evidence type="ECO:0000256" key="4">
    <source>
        <dbReference type="ARBA" id="ARBA00022723"/>
    </source>
</evidence>
<evidence type="ECO:0000256" key="12">
    <source>
        <dbReference type="SAM" id="SignalP"/>
    </source>
</evidence>
<dbReference type="PROSITE" id="PS00118">
    <property type="entry name" value="PA2_HIS"/>
    <property type="match status" value="1"/>
</dbReference>
<proteinExistence type="predicted"/>
<keyword evidence="7" id="KW-0442">Lipid degradation</keyword>
<evidence type="ECO:0000256" key="9">
    <source>
        <dbReference type="ARBA" id="ARBA00023157"/>
    </source>
</evidence>
<evidence type="ECO:0000313" key="13">
    <source>
        <dbReference type="EMBL" id="RRT68373.1"/>
    </source>
</evidence>
<accession>A0A426ZWP3</accession>
<evidence type="ECO:0000256" key="2">
    <source>
        <dbReference type="ARBA" id="ARBA00013278"/>
    </source>
</evidence>
<evidence type="ECO:0000256" key="10">
    <source>
        <dbReference type="PIRSR" id="PIRSR601211-2"/>
    </source>
</evidence>
<organism evidence="13 14">
    <name type="scientific">Ensete ventricosum</name>
    <name type="common">Abyssinian banana</name>
    <name type="synonym">Musa ensete</name>
    <dbReference type="NCBI Taxonomy" id="4639"/>
    <lineage>
        <taxon>Eukaryota</taxon>
        <taxon>Viridiplantae</taxon>
        <taxon>Streptophyta</taxon>
        <taxon>Embryophyta</taxon>
        <taxon>Tracheophyta</taxon>
        <taxon>Spermatophyta</taxon>
        <taxon>Magnoliopsida</taxon>
        <taxon>Liliopsida</taxon>
        <taxon>Zingiberales</taxon>
        <taxon>Musaceae</taxon>
        <taxon>Ensete</taxon>
    </lineage>
</organism>
<protein>
    <recommendedName>
        <fullName evidence="2">phospholipase A2</fullName>
        <ecNumber evidence="2">3.1.1.4</ecNumber>
    </recommendedName>
</protein>
<comment type="cofactor">
    <cofactor evidence="10">
        <name>Ca(2+)</name>
        <dbReference type="ChEBI" id="CHEBI:29108"/>
    </cofactor>
    <text evidence="10">Binds 1 Ca(2+) ion per subunit.</text>
</comment>
<evidence type="ECO:0000256" key="6">
    <source>
        <dbReference type="ARBA" id="ARBA00022837"/>
    </source>
</evidence>
<dbReference type="InterPro" id="IPR001211">
    <property type="entry name" value="PLA2"/>
</dbReference>
<dbReference type="InterPro" id="IPR036444">
    <property type="entry name" value="PLipase_A2_dom_sf"/>
</dbReference>
<sequence>MSGRATDKSVMKLAILFFNPFLALLLSTTPINALNIGVQSVNLGVSESKQQCSRKCESQHCNVPPFLRYGKYCGILYTGCSGEKPCDALDACCMVHDACVQSKNNDYLSQECNQNFLNCISRVRESGKGSFKGNKCMVEEVVDVITLVMEAALLAGRVLHKP</sequence>
<evidence type="ECO:0000256" key="7">
    <source>
        <dbReference type="ARBA" id="ARBA00022963"/>
    </source>
</evidence>
<dbReference type="PANTHER" id="PTHR11716">
    <property type="entry name" value="PHOSPHOLIPASE A2 FAMILY MEMBER"/>
    <property type="match status" value="1"/>
</dbReference>
<evidence type="ECO:0000256" key="11">
    <source>
        <dbReference type="PIRSR" id="PIRSR601211-3"/>
    </source>
</evidence>
<keyword evidence="8" id="KW-0443">Lipid metabolism</keyword>
<feature type="binding site" evidence="10">
    <location>
        <position position="72"/>
    </location>
    <ligand>
        <name>Ca(2+)</name>
        <dbReference type="ChEBI" id="CHEBI:29108"/>
    </ligand>
</feature>
<name>A0A426ZWP3_ENSVE</name>
<feature type="binding site" evidence="10">
    <location>
        <position position="97"/>
    </location>
    <ligand>
        <name>Ca(2+)</name>
        <dbReference type="ChEBI" id="CHEBI:29108"/>
    </ligand>
</feature>
<keyword evidence="9 11" id="KW-1015">Disulfide bond</keyword>
<keyword evidence="3" id="KW-0964">Secreted</keyword>
<dbReference type="OrthoDB" id="1932081at2759"/>
<dbReference type="SUPFAM" id="SSF48619">
    <property type="entry name" value="Phospholipase A2, PLA2"/>
    <property type="match status" value="1"/>
</dbReference>
<dbReference type="CDD" id="cd04706">
    <property type="entry name" value="PLA2_plant"/>
    <property type="match status" value="1"/>
</dbReference>
<evidence type="ECO:0000256" key="5">
    <source>
        <dbReference type="ARBA" id="ARBA00022801"/>
    </source>
</evidence>
<dbReference type="PANTHER" id="PTHR11716:SF47">
    <property type="entry name" value="PHOSPHOLIPASE A2-ALPHA"/>
    <property type="match status" value="1"/>
</dbReference>
<reference evidence="13 14" key="1">
    <citation type="journal article" date="2014" name="Agronomy (Basel)">
        <title>A Draft Genome Sequence for Ensete ventricosum, the Drought-Tolerant Tree Against Hunger.</title>
        <authorList>
            <person name="Harrison J."/>
            <person name="Moore K.A."/>
            <person name="Paszkiewicz K."/>
            <person name="Jones T."/>
            <person name="Grant M."/>
            <person name="Ambacheew D."/>
            <person name="Muzemil S."/>
            <person name="Studholme D.J."/>
        </authorList>
    </citation>
    <scope>NUCLEOTIDE SEQUENCE [LARGE SCALE GENOMIC DNA]</scope>
</reference>
<feature type="disulfide bond" evidence="11">
    <location>
        <begin position="73"/>
        <end position="93"/>
    </location>
</feature>
<dbReference type="Proteomes" id="UP000287651">
    <property type="component" value="Unassembled WGS sequence"/>
</dbReference>
<dbReference type="EMBL" id="AMZH03004717">
    <property type="protein sequence ID" value="RRT68373.1"/>
    <property type="molecule type" value="Genomic_DNA"/>
</dbReference>
<gene>
    <name evidence="13" type="ORF">B296_00031705</name>
</gene>
<keyword evidence="4 10" id="KW-0479">Metal-binding</keyword>
<dbReference type="Gene3D" id="1.20.90.10">
    <property type="entry name" value="Phospholipase A2 domain"/>
    <property type="match status" value="1"/>
</dbReference>
<dbReference type="InterPro" id="IPR033113">
    <property type="entry name" value="PLA2_histidine"/>
</dbReference>
<evidence type="ECO:0000256" key="3">
    <source>
        <dbReference type="ARBA" id="ARBA00022525"/>
    </source>
</evidence>
<evidence type="ECO:0000256" key="8">
    <source>
        <dbReference type="ARBA" id="ARBA00023098"/>
    </source>
</evidence>
<feature type="chain" id="PRO_5046371999" description="phospholipase A2" evidence="12">
    <location>
        <begin position="34"/>
        <end position="162"/>
    </location>
</feature>
<feature type="binding site" evidence="10">
    <location>
        <position position="74"/>
    </location>
    <ligand>
        <name>Ca(2+)</name>
        <dbReference type="ChEBI" id="CHEBI:29108"/>
    </ligand>
</feature>
<keyword evidence="12" id="KW-0732">Signal</keyword>
<keyword evidence="5" id="KW-0378">Hydrolase</keyword>